<feature type="transmembrane region" description="Helical" evidence="9">
    <location>
        <begin position="141"/>
        <end position="162"/>
    </location>
</feature>
<dbReference type="GO" id="GO:0000155">
    <property type="term" value="F:phosphorelay sensor kinase activity"/>
    <property type="evidence" value="ECO:0007669"/>
    <property type="project" value="InterPro"/>
</dbReference>
<evidence type="ECO:0000256" key="8">
    <source>
        <dbReference type="ARBA" id="ARBA00023012"/>
    </source>
</evidence>
<dbReference type="Gene3D" id="1.10.287.130">
    <property type="match status" value="1"/>
</dbReference>
<feature type="domain" description="Histidine kinase" evidence="10">
    <location>
        <begin position="285"/>
        <end position="490"/>
    </location>
</feature>
<dbReference type="PRINTS" id="PR00344">
    <property type="entry name" value="BCTRLSENSOR"/>
</dbReference>
<evidence type="ECO:0000256" key="4">
    <source>
        <dbReference type="ARBA" id="ARBA00022679"/>
    </source>
</evidence>
<dbReference type="FunFam" id="3.30.565.10:FF:000006">
    <property type="entry name" value="Sensor histidine kinase WalK"/>
    <property type="match status" value="1"/>
</dbReference>
<evidence type="ECO:0000256" key="2">
    <source>
        <dbReference type="ARBA" id="ARBA00012438"/>
    </source>
</evidence>
<evidence type="ECO:0000256" key="6">
    <source>
        <dbReference type="ARBA" id="ARBA00022777"/>
    </source>
</evidence>
<feature type="transmembrane region" description="Helical" evidence="9">
    <location>
        <begin position="12"/>
        <end position="33"/>
    </location>
</feature>
<dbReference type="EMBL" id="MUKB01000034">
    <property type="protein sequence ID" value="OPX18173.1"/>
    <property type="molecule type" value="Genomic_DNA"/>
</dbReference>
<sequence>MMIYPDRFSKLTELIILHPLVVAFILLSSYPVFHTIPLPFWFIILTSFTIAVILLFLHKWLSEKLILYILFFSDLPIICAMVHHSGGIESMFPLLFILVIILSSMYLFRTGAYLIGLSSALLYFALIMYETKGTGLNMQIVMYRFYIFALLFMFTAILSGALSTQYQKGAEEARQLRLTTEEIIKNLPSGIITVNRNGDIIYTNIPEGKLRTIVHLHLARFLETPKTPTSIELRVSKRYYVLSCARIYNSQAGLGILQDLTDLRKLEEKSRIAEQTRLLAELGGSLAHEIRNPLSSIRGALEVINESVRRGKVTPFINMALNETIRLNEIVTDFLNFAQFTPTKRNRHHIVEIINEAVISMMQRRDNKKNVQIKRKDGDFYCFVDLNKLKSAIVNILDNAFEVSKDGQVIEIESFTRDNVAVITIRDYGPGIRQKELKKIFSPFYTTKKGGTGLGLAIARNIVEAHGGKITVESKLGEGSKFILSLPLSQKG</sequence>
<evidence type="ECO:0000259" key="10">
    <source>
        <dbReference type="PROSITE" id="PS50109"/>
    </source>
</evidence>
<feature type="transmembrane region" description="Helical" evidence="9">
    <location>
        <begin position="113"/>
        <end position="129"/>
    </location>
</feature>
<dbReference type="CDD" id="cd00082">
    <property type="entry name" value="HisKA"/>
    <property type="match status" value="1"/>
</dbReference>
<evidence type="ECO:0000256" key="3">
    <source>
        <dbReference type="ARBA" id="ARBA00022553"/>
    </source>
</evidence>
<keyword evidence="9" id="KW-1133">Transmembrane helix</keyword>
<dbReference type="GO" id="GO:0030295">
    <property type="term" value="F:protein kinase activator activity"/>
    <property type="evidence" value="ECO:0007669"/>
    <property type="project" value="TreeGrafter"/>
</dbReference>
<evidence type="ECO:0000313" key="11">
    <source>
        <dbReference type="EMBL" id="OPX18173.1"/>
    </source>
</evidence>
<keyword evidence="6" id="KW-0418">Kinase</keyword>
<dbReference type="InterPro" id="IPR004358">
    <property type="entry name" value="Sig_transdc_His_kin-like_C"/>
</dbReference>
<feature type="transmembrane region" description="Helical" evidence="9">
    <location>
        <begin position="65"/>
        <end position="84"/>
    </location>
</feature>
<dbReference type="CDD" id="cd00075">
    <property type="entry name" value="HATPase"/>
    <property type="match status" value="1"/>
</dbReference>
<evidence type="ECO:0000256" key="5">
    <source>
        <dbReference type="ARBA" id="ARBA00022741"/>
    </source>
</evidence>
<dbReference type="InterPro" id="IPR036097">
    <property type="entry name" value="HisK_dim/P_sf"/>
</dbReference>
<keyword evidence="9" id="KW-0472">Membrane</keyword>
<dbReference type="PANTHER" id="PTHR42878:SF7">
    <property type="entry name" value="SENSOR HISTIDINE KINASE GLRK"/>
    <property type="match status" value="1"/>
</dbReference>
<keyword evidence="3" id="KW-0597">Phosphoprotein</keyword>
<dbReference type="PANTHER" id="PTHR42878">
    <property type="entry name" value="TWO-COMPONENT HISTIDINE KINASE"/>
    <property type="match status" value="1"/>
</dbReference>
<evidence type="ECO:0000256" key="9">
    <source>
        <dbReference type="SAM" id="Phobius"/>
    </source>
</evidence>
<evidence type="ECO:0000256" key="7">
    <source>
        <dbReference type="ARBA" id="ARBA00022840"/>
    </source>
</evidence>
<proteinExistence type="predicted"/>
<dbReference type="InterPro" id="IPR050351">
    <property type="entry name" value="BphY/WalK/GraS-like"/>
</dbReference>
<organism evidence="11 12">
    <name type="scientific">candidate division WOR-3 bacterium 4484_100</name>
    <dbReference type="NCBI Taxonomy" id="1936077"/>
    <lineage>
        <taxon>Bacteria</taxon>
        <taxon>Bacteria division WOR-3</taxon>
    </lineage>
</organism>
<keyword evidence="4" id="KW-0808">Transferase</keyword>
<dbReference type="InterPro" id="IPR036890">
    <property type="entry name" value="HATPase_C_sf"/>
</dbReference>
<dbReference type="PROSITE" id="PS50109">
    <property type="entry name" value="HIS_KIN"/>
    <property type="match status" value="1"/>
</dbReference>
<reference evidence="12" key="1">
    <citation type="submission" date="2017-01" db="EMBL/GenBank/DDBJ databases">
        <title>Novel pathways for hydrocarbon cycling and metabolic interdependencies in hydrothermal sediment communities.</title>
        <authorList>
            <person name="Dombrowski N."/>
            <person name="Seitz K."/>
            <person name="Teske A."/>
            <person name="Baker B."/>
        </authorList>
    </citation>
    <scope>NUCLEOTIDE SEQUENCE [LARGE SCALE GENOMIC DNA]</scope>
</reference>
<dbReference type="Pfam" id="PF02518">
    <property type="entry name" value="HATPase_c"/>
    <property type="match status" value="1"/>
</dbReference>
<feature type="transmembrane region" description="Helical" evidence="9">
    <location>
        <begin position="39"/>
        <end position="58"/>
    </location>
</feature>
<gene>
    <name evidence="11" type="ORF">BXT86_02630</name>
</gene>
<dbReference type="InterPro" id="IPR005467">
    <property type="entry name" value="His_kinase_dom"/>
</dbReference>
<dbReference type="InterPro" id="IPR003661">
    <property type="entry name" value="HisK_dim/P_dom"/>
</dbReference>
<comment type="caution">
    <text evidence="11">The sequence shown here is derived from an EMBL/GenBank/DDBJ whole genome shotgun (WGS) entry which is preliminary data.</text>
</comment>
<keyword evidence="7" id="KW-0067">ATP-binding</keyword>
<keyword evidence="9" id="KW-0812">Transmembrane</keyword>
<keyword evidence="8" id="KW-0902">Two-component regulatory system</keyword>
<dbReference type="Pfam" id="PF25323">
    <property type="entry name" value="6TM_PilS"/>
    <property type="match status" value="1"/>
</dbReference>
<dbReference type="SMART" id="SM00387">
    <property type="entry name" value="HATPase_c"/>
    <property type="match status" value="1"/>
</dbReference>
<dbReference type="SMART" id="SM00388">
    <property type="entry name" value="HisKA"/>
    <property type="match status" value="1"/>
</dbReference>
<dbReference type="InterPro" id="IPR003594">
    <property type="entry name" value="HATPase_dom"/>
</dbReference>
<dbReference type="Gene3D" id="3.30.565.10">
    <property type="entry name" value="Histidine kinase-like ATPase, C-terminal domain"/>
    <property type="match status" value="1"/>
</dbReference>
<protein>
    <recommendedName>
        <fullName evidence="2">histidine kinase</fullName>
        <ecNumber evidence="2">2.7.13.3</ecNumber>
    </recommendedName>
</protein>
<accession>A0A1V4QFN0</accession>
<dbReference type="EC" id="2.7.13.3" evidence="2"/>
<dbReference type="GO" id="GO:0000156">
    <property type="term" value="F:phosphorelay response regulator activity"/>
    <property type="evidence" value="ECO:0007669"/>
    <property type="project" value="TreeGrafter"/>
</dbReference>
<dbReference type="SUPFAM" id="SSF55874">
    <property type="entry name" value="ATPase domain of HSP90 chaperone/DNA topoisomerase II/histidine kinase"/>
    <property type="match status" value="1"/>
</dbReference>
<keyword evidence="5" id="KW-0547">Nucleotide-binding</keyword>
<dbReference type="SUPFAM" id="SSF47384">
    <property type="entry name" value="Homodimeric domain of signal transducing histidine kinase"/>
    <property type="match status" value="1"/>
</dbReference>
<name>A0A1V4QFN0_UNCW3</name>
<dbReference type="Proteomes" id="UP000191663">
    <property type="component" value="Unassembled WGS sequence"/>
</dbReference>
<dbReference type="Pfam" id="PF00512">
    <property type="entry name" value="HisKA"/>
    <property type="match status" value="1"/>
</dbReference>
<evidence type="ECO:0000256" key="1">
    <source>
        <dbReference type="ARBA" id="ARBA00000085"/>
    </source>
</evidence>
<dbReference type="GO" id="GO:0005524">
    <property type="term" value="F:ATP binding"/>
    <property type="evidence" value="ECO:0007669"/>
    <property type="project" value="UniProtKB-KW"/>
</dbReference>
<comment type="catalytic activity">
    <reaction evidence="1">
        <text>ATP + protein L-histidine = ADP + protein N-phospho-L-histidine.</text>
        <dbReference type="EC" id="2.7.13.3"/>
    </reaction>
</comment>
<dbReference type="GO" id="GO:0007234">
    <property type="term" value="P:osmosensory signaling via phosphorelay pathway"/>
    <property type="evidence" value="ECO:0007669"/>
    <property type="project" value="TreeGrafter"/>
</dbReference>
<evidence type="ECO:0000313" key="12">
    <source>
        <dbReference type="Proteomes" id="UP000191663"/>
    </source>
</evidence>
<dbReference type="AlphaFoldDB" id="A0A1V4QFN0"/>